<evidence type="ECO:0000313" key="1">
    <source>
        <dbReference type="EMBL" id="GES87989.1"/>
    </source>
</evidence>
<evidence type="ECO:0000313" key="2">
    <source>
        <dbReference type="Proteomes" id="UP000615446"/>
    </source>
</evidence>
<protein>
    <submittedName>
        <fullName evidence="1">Uncharacterized protein</fullName>
    </submittedName>
</protein>
<dbReference type="EMBL" id="BLAL01000175">
    <property type="protein sequence ID" value="GES87989.1"/>
    <property type="molecule type" value="Genomic_DNA"/>
</dbReference>
<dbReference type="Proteomes" id="UP000615446">
    <property type="component" value="Unassembled WGS sequence"/>
</dbReference>
<comment type="caution">
    <text evidence="1">The sequence shown here is derived from an EMBL/GenBank/DDBJ whole genome shotgun (WGS) entry which is preliminary data.</text>
</comment>
<name>A0A8H3LMG5_9GLOM</name>
<reference evidence="1" key="1">
    <citation type="submission" date="2019-10" db="EMBL/GenBank/DDBJ databases">
        <title>Conservation and host-specific expression of non-tandemly repeated heterogenous ribosome RNA gene in arbuscular mycorrhizal fungi.</title>
        <authorList>
            <person name="Maeda T."/>
            <person name="Kobayashi Y."/>
            <person name="Nakagawa T."/>
            <person name="Ezawa T."/>
            <person name="Yamaguchi K."/>
            <person name="Bino T."/>
            <person name="Nishimoto Y."/>
            <person name="Shigenobu S."/>
            <person name="Kawaguchi M."/>
        </authorList>
    </citation>
    <scope>NUCLEOTIDE SEQUENCE</scope>
    <source>
        <strain evidence="1">HR1</strain>
    </source>
</reference>
<gene>
    <name evidence="1" type="ORF">RCL2_001495200</name>
</gene>
<proteinExistence type="predicted"/>
<organism evidence="1 2">
    <name type="scientific">Rhizophagus clarus</name>
    <dbReference type="NCBI Taxonomy" id="94130"/>
    <lineage>
        <taxon>Eukaryota</taxon>
        <taxon>Fungi</taxon>
        <taxon>Fungi incertae sedis</taxon>
        <taxon>Mucoromycota</taxon>
        <taxon>Glomeromycotina</taxon>
        <taxon>Glomeromycetes</taxon>
        <taxon>Glomerales</taxon>
        <taxon>Glomeraceae</taxon>
        <taxon>Rhizophagus</taxon>
    </lineage>
</organism>
<sequence>MGTSSYSVYTSFRLGIYRDITIDVMWEINHLKCAVRNSCRGYIIMHIIFLCCYTDESSDREPLKRKSKMEIERLESMIYGFSEKCSTQSNTGDLGISANLDNKRAIYSPEKKGHIE</sequence>
<dbReference type="AlphaFoldDB" id="A0A8H3LMG5"/>
<accession>A0A8H3LMG5</accession>